<keyword evidence="2" id="KW-1185">Reference proteome</keyword>
<accession>A0ABV7HDM2</accession>
<dbReference type="Proteomes" id="UP001595476">
    <property type="component" value="Unassembled WGS sequence"/>
</dbReference>
<reference evidence="2" key="1">
    <citation type="journal article" date="2019" name="Int. J. Syst. Evol. Microbiol.">
        <title>The Global Catalogue of Microorganisms (GCM) 10K type strain sequencing project: providing services to taxonomists for standard genome sequencing and annotation.</title>
        <authorList>
            <consortium name="The Broad Institute Genomics Platform"/>
            <consortium name="The Broad Institute Genome Sequencing Center for Infectious Disease"/>
            <person name="Wu L."/>
            <person name="Ma J."/>
        </authorList>
    </citation>
    <scope>NUCLEOTIDE SEQUENCE [LARGE SCALE GENOMIC DNA]</scope>
    <source>
        <strain evidence="2">KCTC 52438</strain>
    </source>
</reference>
<gene>
    <name evidence="1" type="ORF">ACFOEK_04110</name>
</gene>
<sequence>MTSIPAILYKYADLETAHKIIDTKTLRWLSPYQLPEPFAVNSAKSLMIKDDILTDALAKFVASMIFTHSLPFKDTTNPIVKAIIRWRSTDRFDSEEEARSVLNDLLQSTIIKQQEKNQEMLEHWDYYLDHLRILCLGDKPDNLALWQTHGSNHTGVAFGFDVDPQHDDGAPQKPSKVKYAEQRPVLTDMRAQIEDILGIRRLEPQSMFATQFLVKSKTSIAEQEWRCLRVLPEQQVMQSDDKTHSDFTFNLENLKRVYLGSAMSSDDKIQLMNRIKEELPHTDIYSCTPNMNQFSLKLEKIHTGK</sequence>
<name>A0ABV7HDM2_9GAMM</name>
<dbReference type="EMBL" id="JBHRSZ010000002">
    <property type="protein sequence ID" value="MFC3150200.1"/>
    <property type="molecule type" value="Genomic_DNA"/>
</dbReference>
<comment type="caution">
    <text evidence="1">The sequence shown here is derived from an EMBL/GenBank/DDBJ whole genome shotgun (WGS) entry which is preliminary data.</text>
</comment>
<evidence type="ECO:0000313" key="1">
    <source>
        <dbReference type="EMBL" id="MFC3150200.1"/>
    </source>
</evidence>
<protein>
    <submittedName>
        <fullName evidence="1">DUF2971 domain-containing protein</fullName>
    </submittedName>
</protein>
<evidence type="ECO:0000313" key="2">
    <source>
        <dbReference type="Proteomes" id="UP001595476"/>
    </source>
</evidence>
<organism evidence="1 2">
    <name type="scientific">Litoribrevibacter euphylliae</name>
    <dbReference type="NCBI Taxonomy" id="1834034"/>
    <lineage>
        <taxon>Bacteria</taxon>
        <taxon>Pseudomonadati</taxon>
        <taxon>Pseudomonadota</taxon>
        <taxon>Gammaproteobacteria</taxon>
        <taxon>Oceanospirillales</taxon>
        <taxon>Oceanospirillaceae</taxon>
        <taxon>Litoribrevibacter</taxon>
    </lineage>
</organism>
<proteinExistence type="predicted"/>
<dbReference type="RefSeq" id="WP_386716559.1">
    <property type="nucleotide sequence ID" value="NZ_JBHRSZ010000002.1"/>
</dbReference>